<keyword evidence="6" id="KW-1205">Fibrinolytic toxin</keyword>
<keyword evidence="7" id="KW-0645">Protease</keyword>
<dbReference type="GO" id="GO:0090729">
    <property type="term" value="F:toxin activity"/>
    <property type="evidence" value="ECO:0007669"/>
    <property type="project" value="UniProtKB-KW"/>
</dbReference>
<dbReference type="InterPro" id="IPR043504">
    <property type="entry name" value="Peptidase_S1_PA_chymotrypsin"/>
</dbReference>
<keyword evidence="7" id="KW-0720">Serine protease</keyword>
<evidence type="ECO:0000256" key="2">
    <source>
        <dbReference type="ARBA" id="ARBA00022656"/>
    </source>
</evidence>
<evidence type="ECO:0000259" key="8">
    <source>
        <dbReference type="PROSITE" id="PS50240"/>
    </source>
</evidence>
<sequence>MERYNYLILLSYVYNLWRSVYGIEPGLSLSTPEDKLKEDENCFGVRAASCYLLNRKERSTYGLMLKGQVLMENRNTYVEKGNKAWTKCKDFSSKLPYHCRDSSRFSMPLRDDKQLCTHYDNVPFGGVNAKGSEFPHMALLGYGAERESAQWLCGGSVISERFILSAAHCSSEPRVGNVTFAALGILKRTDLNDNHPVYKIKAIIKHPEYISPCKYHDIMLLKTANEINFGKSILPACLDTGKVCDNVLTATGWGRQGPKGELGNHLQAMTLHKYNDDWCSILFPPHRHFKNGYDNVTQMCYGRADKLVDTCEGDSGGPLQHSMNADCVYHILGITSFGKDGGTPGKAGIYTRVRYYVPWIESIIWTND</sequence>
<dbReference type="PANTHER" id="PTHR24260">
    <property type="match status" value="1"/>
</dbReference>
<keyword evidence="7" id="KW-0378">Hydrolase</keyword>
<dbReference type="Gene3D" id="2.40.10.10">
    <property type="entry name" value="Trypsin-like serine proteases"/>
    <property type="match status" value="1"/>
</dbReference>
<evidence type="ECO:0000256" key="4">
    <source>
        <dbReference type="ARBA" id="ARBA00023240"/>
    </source>
</evidence>
<feature type="domain" description="Peptidase S1" evidence="8">
    <location>
        <begin position="123"/>
        <end position="365"/>
    </location>
</feature>
<gene>
    <name evidence="9" type="ORF">APLA_LOCUS14690</name>
</gene>
<dbReference type="SUPFAM" id="SSF50494">
    <property type="entry name" value="Trypsin-like serine proteases"/>
    <property type="match status" value="1"/>
</dbReference>
<dbReference type="InterPro" id="IPR009003">
    <property type="entry name" value="Peptidase_S1_PA"/>
</dbReference>
<name>A0A8S1B6D6_ARCPL</name>
<dbReference type="PANTHER" id="PTHR24260:SF147">
    <property type="entry name" value="EG:BACR7A4.3 PROTEIN-RELATED"/>
    <property type="match status" value="1"/>
</dbReference>
<dbReference type="InterPro" id="IPR018114">
    <property type="entry name" value="TRYPSIN_HIS"/>
</dbReference>
<dbReference type="AlphaFoldDB" id="A0A8S1B6D6"/>
<dbReference type="Proteomes" id="UP000494106">
    <property type="component" value="Unassembled WGS sequence"/>
</dbReference>
<dbReference type="GO" id="GO:0006508">
    <property type="term" value="P:proteolysis"/>
    <property type="evidence" value="ECO:0007669"/>
    <property type="project" value="UniProtKB-KW"/>
</dbReference>
<dbReference type="GO" id="GO:0004252">
    <property type="term" value="F:serine-type endopeptidase activity"/>
    <property type="evidence" value="ECO:0007669"/>
    <property type="project" value="InterPro"/>
</dbReference>
<dbReference type="PROSITE" id="PS00134">
    <property type="entry name" value="TRYPSIN_HIS"/>
    <property type="match status" value="1"/>
</dbReference>
<dbReference type="InterPro" id="IPR001314">
    <property type="entry name" value="Peptidase_S1A"/>
</dbReference>
<dbReference type="InterPro" id="IPR033116">
    <property type="entry name" value="TRYPSIN_SER"/>
</dbReference>
<comment type="caution">
    <text evidence="9">The sequence shown here is derived from an EMBL/GenBank/DDBJ whole genome shotgun (WGS) entry which is preliminary data.</text>
</comment>
<dbReference type="PRINTS" id="PR00722">
    <property type="entry name" value="CHYMOTRYPSIN"/>
</dbReference>
<evidence type="ECO:0000256" key="5">
    <source>
        <dbReference type="ARBA" id="ARBA00055534"/>
    </source>
</evidence>
<comment type="function">
    <text evidence="5">Fibrinolytic activity; shows preferential cleavage of Arg-Gly bonds in all three fibrinogen chains. Contact with the caterpillars causes severe bleeding, due the anticoagulant effect of the protein.</text>
</comment>
<protein>
    <recommendedName>
        <fullName evidence="8">Peptidase S1 domain-containing protein</fullName>
    </recommendedName>
</protein>
<keyword evidence="3" id="KW-1015">Disulfide bond</keyword>
<dbReference type="OrthoDB" id="6339452at2759"/>
<evidence type="ECO:0000256" key="6">
    <source>
        <dbReference type="ARBA" id="ARBA00084094"/>
    </source>
</evidence>
<dbReference type="CDD" id="cd00190">
    <property type="entry name" value="Tryp_SPc"/>
    <property type="match status" value="1"/>
</dbReference>
<dbReference type="GO" id="GO:0005576">
    <property type="term" value="C:extracellular region"/>
    <property type="evidence" value="ECO:0007669"/>
    <property type="project" value="UniProtKB-SubCell"/>
</dbReference>
<dbReference type="InterPro" id="IPR051333">
    <property type="entry name" value="CLIP_Serine_Protease"/>
</dbReference>
<dbReference type="Pfam" id="PF00089">
    <property type="entry name" value="Trypsin"/>
    <property type="match status" value="1"/>
</dbReference>
<dbReference type="SMART" id="SM00020">
    <property type="entry name" value="Tryp_SPc"/>
    <property type="match status" value="1"/>
</dbReference>
<keyword evidence="10" id="KW-1185">Reference proteome</keyword>
<keyword evidence="2" id="KW-0800">Toxin</keyword>
<evidence type="ECO:0000256" key="3">
    <source>
        <dbReference type="ARBA" id="ARBA00023157"/>
    </source>
</evidence>
<reference evidence="9 10" key="1">
    <citation type="submission" date="2020-04" db="EMBL/GenBank/DDBJ databases">
        <authorList>
            <person name="Wallbank WR R."/>
            <person name="Pardo Diaz C."/>
            <person name="Kozak K."/>
            <person name="Martin S."/>
            <person name="Jiggins C."/>
            <person name="Moest M."/>
            <person name="Warren A I."/>
            <person name="Byers J.R.P. K."/>
            <person name="Montejo-Kovacevich G."/>
            <person name="Yen C E."/>
        </authorList>
    </citation>
    <scope>NUCLEOTIDE SEQUENCE [LARGE SCALE GENOMIC DNA]</scope>
</reference>
<comment type="subcellular location">
    <subcellularLocation>
        <location evidence="1">Secreted</location>
        <location evidence="1">Extracellular space</location>
    </subcellularLocation>
</comment>
<keyword evidence="4" id="KW-1199">Hemostasis impairing toxin</keyword>
<evidence type="ECO:0000256" key="7">
    <source>
        <dbReference type="RuleBase" id="RU363034"/>
    </source>
</evidence>
<dbReference type="FunFam" id="2.40.10.10:FF:000068">
    <property type="entry name" value="transmembrane protease serine 2"/>
    <property type="match status" value="1"/>
</dbReference>
<proteinExistence type="predicted"/>
<organism evidence="9 10">
    <name type="scientific">Arctia plantaginis</name>
    <name type="common">Wood tiger moth</name>
    <name type="synonym">Phalaena plantaginis</name>
    <dbReference type="NCBI Taxonomy" id="874455"/>
    <lineage>
        <taxon>Eukaryota</taxon>
        <taxon>Metazoa</taxon>
        <taxon>Ecdysozoa</taxon>
        <taxon>Arthropoda</taxon>
        <taxon>Hexapoda</taxon>
        <taxon>Insecta</taxon>
        <taxon>Pterygota</taxon>
        <taxon>Neoptera</taxon>
        <taxon>Endopterygota</taxon>
        <taxon>Lepidoptera</taxon>
        <taxon>Glossata</taxon>
        <taxon>Ditrysia</taxon>
        <taxon>Noctuoidea</taxon>
        <taxon>Erebidae</taxon>
        <taxon>Arctiinae</taxon>
        <taxon>Arctia</taxon>
    </lineage>
</organism>
<evidence type="ECO:0000256" key="1">
    <source>
        <dbReference type="ARBA" id="ARBA00004239"/>
    </source>
</evidence>
<dbReference type="InterPro" id="IPR001254">
    <property type="entry name" value="Trypsin_dom"/>
</dbReference>
<dbReference type="PROSITE" id="PS50240">
    <property type="entry name" value="TRYPSIN_DOM"/>
    <property type="match status" value="1"/>
</dbReference>
<evidence type="ECO:0000313" key="9">
    <source>
        <dbReference type="EMBL" id="CAB3255100.1"/>
    </source>
</evidence>
<evidence type="ECO:0000313" key="10">
    <source>
        <dbReference type="Proteomes" id="UP000494106"/>
    </source>
</evidence>
<accession>A0A8S1B6D6</accession>
<dbReference type="EMBL" id="CADEBC010000570">
    <property type="protein sequence ID" value="CAB3255100.1"/>
    <property type="molecule type" value="Genomic_DNA"/>
</dbReference>
<dbReference type="PROSITE" id="PS00135">
    <property type="entry name" value="TRYPSIN_SER"/>
    <property type="match status" value="1"/>
</dbReference>